<dbReference type="EMBL" id="JACHXI010000003">
    <property type="protein sequence ID" value="MBB3102626.1"/>
    <property type="molecule type" value="Genomic_DNA"/>
</dbReference>
<dbReference type="GO" id="GO:0005829">
    <property type="term" value="C:cytosol"/>
    <property type="evidence" value="ECO:0007669"/>
    <property type="project" value="TreeGrafter"/>
</dbReference>
<keyword evidence="4" id="KW-0963">Cytoplasm</keyword>
<dbReference type="GO" id="GO:0032153">
    <property type="term" value="C:cell division site"/>
    <property type="evidence" value="ECO:0007669"/>
    <property type="project" value="TreeGrafter"/>
</dbReference>
<evidence type="ECO:0000256" key="2">
    <source>
        <dbReference type="ARBA" id="ARBA00010074"/>
    </source>
</evidence>
<protein>
    <recommendedName>
        <fullName evidence="3">Cell division protein ZapA</fullName>
    </recommendedName>
    <alternativeName>
        <fullName evidence="11">Z ring-associated protein ZapA</fullName>
    </alternativeName>
</protein>
<dbReference type="Gene3D" id="1.20.5.50">
    <property type="match status" value="1"/>
</dbReference>
<evidence type="ECO:0000256" key="10">
    <source>
        <dbReference type="ARBA" id="ARBA00026068"/>
    </source>
</evidence>
<sequence>MNQPLTVTVTVSILDKEYCIACPPEERENLESAARHLDGRMRQIRSHGKVIGTERVAVMAALNITHEFLHKSEHLDAEAGDTREHVRKLLERVDTALTNDPNSTDS</sequence>
<evidence type="ECO:0000256" key="9">
    <source>
        <dbReference type="ARBA" id="ARBA00024910"/>
    </source>
</evidence>
<evidence type="ECO:0000256" key="4">
    <source>
        <dbReference type="ARBA" id="ARBA00022490"/>
    </source>
</evidence>
<reference evidence="12 13" key="1">
    <citation type="submission" date="2020-08" db="EMBL/GenBank/DDBJ databases">
        <title>Genomic Encyclopedia of Type Strains, Phase III (KMG-III): the genomes of soil and plant-associated and newly described type strains.</title>
        <authorList>
            <person name="Whitman W."/>
        </authorList>
    </citation>
    <scope>NUCLEOTIDE SEQUENCE [LARGE SCALE GENOMIC DNA]</scope>
    <source>
        <strain evidence="12 13">CECT 4462</strain>
    </source>
</reference>
<gene>
    <name evidence="12" type="ORF">FHR87_001009</name>
</gene>
<keyword evidence="13" id="KW-1185">Reference proteome</keyword>
<dbReference type="InterPro" id="IPR042233">
    <property type="entry name" value="Cell_div_ZapA_N"/>
</dbReference>
<dbReference type="InterPro" id="IPR007838">
    <property type="entry name" value="Cell_div_ZapA-like"/>
</dbReference>
<organism evidence="12 13">
    <name type="scientific">Azomonas macrocytogenes</name>
    <name type="common">Azotobacter macrocytogenes</name>
    <dbReference type="NCBI Taxonomy" id="69962"/>
    <lineage>
        <taxon>Bacteria</taxon>
        <taxon>Pseudomonadati</taxon>
        <taxon>Pseudomonadota</taxon>
        <taxon>Gammaproteobacteria</taxon>
        <taxon>Pseudomonadales</taxon>
        <taxon>Pseudomonadaceae</taxon>
        <taxon>Azomonas</taxon>
    </lineage>
</organism>
<dbReference type="SUPFAM" id="SSF102829">
    <property type="entry name" value="Cell division protein ZapA-like"/>
    <property type="match status" value="1"/>
</dbReference>
<dbReference type="GO" id="GO:0000921">
    <property type="term" value="P:septin ring assembly"/>
    <property type="evidence" value="ECO:0007669"/>
    <property type="project" value="TreeGrafter"/>
</dbReference>
<dbReference type="GO" id="GO:0043093">
    <property type="term" value="P:FtsZ-dependent cytokinesis"/>
    <property type="evidence" value="ECO:0007669"/>
    <property type="project" value="TreeGrafter"/>
</dbReference>
<dbReference type="GO" id="GO:0000917">
    <property type="term" value="P:division septum assembly"/>
    <property type="evidence" value="ECO:0007669"/>
    <property type="project" value="UniProtKB-KW"/>
</dbReference>
<evidence type="ECO:0000256" key="1">
    <source>
        <dbReference type="ARBA" id="ARBA00004496"/>
    </source>
</evidence>
<keyword evidence="7" id="KW-0717">Septation</keyword>
<dbReference type="PANTHER" id="PTHR34981">
    <property type="entry name" value="CELL DIVISION PROTEIN ZAPA"/>
    <property type="match status" value="1"/>
</dbReference>
<comment type="caution">
    <text evidence="12">The sequence shown here is derived from an EMBL/GenBank/DDBJ whole genome shotgun (WGS) entry which is preliminary data.</text>
</comment>
<comment type="subcellular location">
    <subcellularLocation>
        <location evidence="1">Cytoplasm</location>
    </subcellularLocation>
</comment>
<evidence type="ECO:0000313" key="12">
    <source>
        <dbReference type="EMBL" id="MBB3102626.1"/>
    </source>
</evidence>
<evidence type="ECO:0000256" key="3">
    <source>
        <dbReference type="ARBA" id="ARBA00015195"/>
    </source>
</evidence>
<evidence type="ECO:0000256" key="7">
    <source>
        <dbReference type="ARBA" id="ARBA00023210"/>
    </source>
</evidence>
<comment type="similarity">
    <text evidence="2">Belongs to the ZapA family. Type 1 subfamily.</text>
</comment>
<dbReference type="AlphaFoldDB" id="A0A839T2A2"/>
<evidence type="ECO:0000256" key="8">
    <source>
        <dbReference type="ARBA" id="ARBA00023306"/>
    </source>
</evidence>
<evidence type="ECO:0000256" key="11">
    <source>
        <dbReference type="ARBA" id="ARBA00033158"/>
    </source>
</evidence>
<evidence type="ECO:0000256" key="5">
    <source>
        <dbReference type="ARBA" id="ARBA00022618"/>
    </source>
</evidence>
<comment type="function">
    <text evidence="9">Activator of cell division through the inhibition of FtsZ GTPase activity, therefore promoting FtsZ assembly into bundles of protofilaments necessary for the formation of the division Z ring. It is recruited early at mid-cell but it is not essential for cell division.</text>
</comment>
<keyword evidence="6" id="KW-0175">Coiled coil</keyword>
<evidence type="ECO:0000256" key="6">
    <source>
        <dbReference type="ARBA" id="ARBA00023054"/>
    </source>
</evidence>
<keyword evidence="8" id="KW-0131">Cell cycle</keyword>
<dbReference type="Proteomes" id="UP000549250">
    <property type="component" value="Unassembled WGS sequence"/>
</dbReference>
<dbReference type="Gene3D" id="3.30.160.880">
    <property type="entry name" value="Cell division protein ZapA protomer, N-terminal domain"/>
    <property type="match status" value="1"/>
</dbReference>
<name>A0A839T2A2_AZOMA</name>
<keyword evidence="5 12" id="KW-0132">Cell division</keyword>
<proteinExistence type="inferred from homology"/>
<dbReference type="RefSeq" id="WP_183165608.1">
    <property type="nucleotide sequence ID" value="NZ_JACHXI010000003.1"/>
</dbReference>
<dbReference type="GO" id="GO:0030428">
    <property type="term" value="C:cell septum"/>
    <property type="evidence" value="ECO:0007669"/>
    <property type="project" value="TreeGrafter"/>
</dbReference>
<dbReference type="PANTHER" id="PTHR34981:SF1">
    <property type="entry name" value="CELL DIVISION PROTEIN ZAPA"/>
    <property type="match status" value="1"/>
</dbReference>
<accession>A0A839T2A2</accession>
<dbReference type="InterPro" id="IPR036192">
    <property type="entry name" value="Cell_div_ZapA-like_sf"/>
</dbReference>
<dbReference type="Pfam" id="PF05164">
    <property type="entry name" value="ZapA"/>
    <property type="match status" value="1"/>
</dbReference>
<evidence type="ECO:0000313" key="13">
    <source>
        <dbReference type="Proteomes" id="UP000549250"/>
    </source>
</evidence>
<comment type="subunit">
    <text evidence="10">Homodimer. Interacts with FtsZ.</text>
</comment>